<accession>A0A427B1Q4</accession>
<dbReference type="EMBL" id="AMZH03000732">
    <property type="protein sequence ID" value="RRT82246.1"/>
    <property type="molecule type" value="Genomic_DNA"/>
</dbReference>
<evidence type="ECO:0000313" key="1">
    <source>
        <dbReference type="EMBL" id="RRT82246.1"/>
    </source>
</evidence>
<protein>
    <submittedName>
        <fullName evidence="1">Uncharacterized protein</fullName>
    </submittedName>
</protein>
<sequence>MKWREVRVCVLKINSGEEVALDLVGYRDRARRRKSTTVGLAGKEEAIICCRWGRKVALGRRDSHPSDYPTTPTCLRRLPAHRTRHAPRMSLPPSDQAMRMMNGRILSPYVAAQAGIRVASSFSGARHYASEDLQPKDEDFAVVR</sequence>
<reference evidence="1 2" key="1">
    <citation type="journal article" date="2014" name="Agronomy (Basel)">
        <title>A Draft Genome Sequence for Ensete ventricosum, the Drought-Tolerant Tree Against Hunger.</title>
        <authorList>
            <person name="Harrison J."/>
            <person name="Moore K.A."/>
            <person name="Paszkiewicz K."/>
            <person name="Jones T."/>
            <person name="Grant M."/>
            <person name="Ambacheew D."/>
            <person name="Muzemil S."/>
            <person name="Studholme D.J."/>
        </authorList>
    </citation>
    <scope>NUCLEOTIDE SEQUENCE [LARGE SCALE GENOMIC DNA]</scope>
</reference>
<name>A0A427B1Q4_ENSVE</name>
<organism evidence="1 2">
    <name type="scientific">Ensete ventricosum</name>
    <name type="common">Abyssinian banana</name>
    <name type="synonym">Musa ensete</name>
    <dbReference type="NCBI Taxonomy" id="4639"/>
    <lineage>
        <taxon>Eukaryota</taxon>
        <taxon>Viridiplantae</taxon>
        <taxon>Streptophyta</taxon>
        <taxon>Embryophyta</taxon>
        <taxon>Tracheophyta</taxon>
        <taxon>Spermatophyta</taxon>
        <taxon>Magnoliopsida</taxon>
        <taxon>Liliopsida</taxon>
        <taxon>Zingiberales</taxon>
        <taxon>Musaceae</taxon>
        <taxon>Ensete</taxon>
    </lineage>
</organism>
<gene>
    <name evidence="1" type="ORF">B296_00002788</name>
</gene>
<dbReference type="AlphaFoldDB" id="A0A427B1Q4"/>
<proteinExistence type="predicted"/>
<comment type="caution">
    <text evidence="1">The sequence shown here is derived from an EMBL/GenBank/DDBJ whole genome shotgun (WGS) entry which is preliminary data.</text>
</comment>
<evidence type="ECO:0000313" key="2">
    <source>
        <dbReference type="Proteomes" id="UP000287651"/>
    </source>
</evidence>
<dbReference type="Proteomes" id="UP000287651">
    <property type="component" value="Unassembled WGS sequence"/>
</dbReference>